<sequence>MHEIPLFPLNTVLFPDGHLPLQVFEVRYLDLIRKCIASGDEFGVVALFAGNEVQRPEQHEELAAVGTMARITEWSSPVTGLLQVTCVGTQRFRIELAEQLKHGLWMGEVEMLEGDRALPVPEEQQDVADALAAVIRSLEKRQLPPAQMPLRPPYKLEDCGWVANRWCELLRLGLEHKQLMMAQLNPVLRLELVQDVLSENGLLA</sequence>
<dbReference type="InterPro" id="IPR046336">
    <property type="entry name" value="Lon_prtase_N_sf"/>
</dbReference>
<dbReference type="InterPro" id="IPR003111">
    <property type="entry name" value="Lon_prtase_N"/>
</dbReference>
<feature type="domain" description="Lon N-terminal" evidence="1">
    <location>
        <begin position="1"/>
        <end position="201"/>
    </location>
</feature>
<evidence type="ECO:0000313" key="2">
    <source>
        <dbReference type="EMBL" id="MTW03844.1"/>
    </source>
</evidence>
<dbReference type="SUPFAM" id="SSF88697">
    <property type="entry name" value="PUA domain-like"/>
    <property type="match status" value="1"/>
</dbReference>
<accession>A0A6L6Q351</accession>
<dbReference type="PANTHER" id="PTHR46732">
    <property type="entry name" value="ATP-DEPENDENT PROTEASE LA (LON) DOMAIN PROTEIN"/>
    <property type="match status" value="1"/>
</dbReference>
<dbReference type="Pfam" id="PF02190">
    <property type="entry name" value="LON_substr_bdg"/>
    <property type="match status" value="1"/>
</dbReference>
<protein>
    <submittedName>
        <fullName evidence="2">Peptidase S16</fullName>
    </submittedName>
</protein>
<dbReference type="RefSeq" id="WP_155440208.1">
    <property type="nucleotide sequence ID" value="NZ_WNLA01000012.1"/>
</dbReference>
<keyword evidence="3" id="KW-1185">Reference proteome</keyword>
<comment type="caution">
    <text evidence="2">The sequence shown here is derived from an EMBL/GenBank/DDBJ whole genome shotgun (WGS) entry which is preliminary data.</text>
</comment>
<dbReference type="EMBL" id="WNLA01000012">
    <property type="protein sequence ID" value="MTW03844.1"/>
    <property type="molecule type" value="Genomic_DNA"/>
</dbReference>
<dbReference type="PANTHER" id="PTHR46732:SF8">
    <property type="entry name" value="ATP-DEPENDENT PROTEASE LA (LON) DOMAIN PROTEIN"/>
    <property type="match status" value="1"/>
</dbReference>
<dbReference type="SMART" id="SM00464">
    <property type="entry name" value="LON"/>
    <property type="match status" value="1"/>
</dbReference>
<dbReference type="OrthoDB" id="8558970at2"/>
<reference evidence="2 3" key="1">
    <citation type="submission" date="2019-11" db="EMBL/GenBank/DDBJ databases">
        <title>Type strains purchased from KCTC, JCM and DSMZ.</title>
        <authorList>
            <person name="Lu H."/>
        </authorList>
    </citation>
    <scope>NUCLEOTIDE SEQUENCE [LARGE SCALE GENOMIC DNA]</scope>
    <source>
        <strain evidence="2 3">KCTC 42409</strain>
    </source>
</reference>
<evidence type="ECO:0000313" key="3">
    <source>
        <dbReference type="Proteomes" id="UP000484015"/>
    </source>
</evidence>
<gene>
    <name evidence="2" type="ORF">GM668_17310</name>
</gene>
<name>A0A6L6Q351_9BURK</name>
<dbReference type="PROSITE" id="PS51787">
    <property type="entry name" value="LON_N"/>
    <property type="match status" value="1"/>
</dbReference>
<proteinExistence type="predicted"/>
<dbReference type="Gene3D" id="1.10.4060.10">
    <property type="entry name" value="BPP1347 like domain"/>
    <property type="match status" value="1"/>
</dbReference>
<dbReference type="AlphaFoldDB" id="A0A6L6Q351"/>
<dbReference type="Gene3D" id="2.30.130.40">
    <property type="entry name" value="LON domain-like"/>
    <property type="match status" value="1"/>
</dbReference>
<dbReference type="InterPro" id="IPR015947">
    <property type="entry name" value="PUA-like_sf"/>
</dbReference>
<organism evidence="2 3">
    <name type="scientific">Pseudoduganella ginsengisoli</name>
    <dbReference type="NCBI Taxonomy" id="1462440"/>
    <lineage>
        <taxon>Bacteria</taxon>
        <taxon>Pseudomonadati</taxon>
        <taxon>Pseudomonadota</taxon>
        <taxon>Betaproteobacteria</taxon>
        <taxon>Burkholderiales</taxon>
        <taxon>Oxalobacteraceae</taxon>
        <taxon>Telluria group</taxon>
        <taxon>Pseudoduganella</taxon>
    </lineage>
</organism>
<evidence type="ECO:0000259" key="1">
    <source>
        <dbReference type="PROSITE" id="PS51787"/>
    </source>
</evidence>
<dbReference type="Proteomes" id="UP000484015">
    <property type="component" value="Unassembled WGS sequence"/>
</dbReference>